<proteinExistence type="predicted"/>
<organism evidence="1 2">
    <name type="scientific">Bosea minatitlanensis</name>
    <dbReference type="NCBI Taxonomy" id="128782"/>
    <lineage>
        <taxon>Bacteria</taxon>
        <taxon>Pseudomonadati</taxon>
        <taxon>Pseudomonadota</taxon>
        <taxon>Alphaproteobacteria</taxon>
        <taxon>Hyphomicrobiales</taxon>
        <taxon>Boseaceae</taxon>
        <taxon>Bosea</taxon>
    </lineage>
</organism>
<reference evidence="2" key="1">
    <citation type="journal article" date="2019" name="Int. J. Syst. Evol. Microbiol.">
        <title>The Global Catalogue of Microorganisms (GCM) 10K type strain sequencing project: providing services to taxonomists for standard genome sequencing and annotation.</title>
        <authorList>
            <consortium name="The Broad Institute Genomics Platform"/>
            <consortium name="The Broad Institute Genome Sequencing Center for Infectious Disease"/>
            <person name="Wu L."/>
            <person name="Ma J."/>
        </authorList>
    </citation>
    <scope>NUCLEOTIDE SEQUENCE [LARGE SCALE GENOMIC DNA]</scope>
    <source>
        <strain evidence="2">CGMCC 1.15643</strain>
    </source>
</reference>
<protein>
    <submittedName>
        <fullName evidence="1">Uncharacterized protein</fullName>
    </submittedName>
</protein>
<sequence>MRLIASFAMVLFLAAGGRPGHGHEAPGGWEYPFYCCFDSDCAPIEAETVREGHGGFTVTIAPGQHPMWSRERRAPLVLEIPYDKAKPSPDGRWHLCIDDAGDLLCFFAPPGDS</sequence>
<dbReference type="Proteomes" id="UP001595976">
    <property type="component" value="Unassembled WGS sequence"/>
</dbReference>
<dbReference type="RefSeq" id="WP_158444207.1">
    <property type="nucleotide sequence ID" value="NZ_JAOAOS010000001.1"/>
</dbReference>
<evidence type="ECO:0000313" key="1">
    <source>
        <dbReference type="EMBL" id="MFC5291658.1"/>
    </source>
</evidence>
<name>A0ABW0EZ78_9HYPH</name>
<accession>A0ABW0EZ78</accession>
<keyword evidence="2" id="KW-1185">Reference proteome</keyword>
<gene>
    <name evidence="1" type="ORF">ACFPK2_01490</name>
</gene>
<dbReference type="EMBL" id="JBHSLI010000001">
    <property type="protein sequence ID" value="MFC5291658.1"/>
    <property type="molecule type" value="Genomic_DNA"/>
</dbReference>
<evidence type="ECO:0000313" key="2">
    <source>
        <dbReference type="Proteomes" id="UP001595976"/>
    </source>
</evidence>
<comment type="caution">
    <text evidence="1">The sequence shown here is derived from an EMBL/GenBank/DDBJ whole genome shotgun (WGS) entry which is preliminary data.</text>
</comment>